<evidence type="ECO:0000256" key="1">
    <source>
        <dbReference type="SAM" id="Phobius"/>
    </source>
</evidence>
<name>A0A9P9IKA4_9PLEO</name>
<sequence>MGCSRASHRARFGSPQWVPFWRPALNSSEPEPIVILTPACVPRFLFHITKISTPSGKGLHRLAQPITGGCRHIQSLFIFILSFILILFHAAVPSIFSQIGLLITSSLALEDHYLLGYYAWIRLYTFKK</sequence>
<comment type="caution">
    <text evidence="2">The sequence shown here is derived from an EMBL/GenBank/DDBJ whole genome shotgun (WGS) entry which is preliminary data.</text>
</comment>
<keyword evidence="1" id="KW-0472">Membrane</keyword>
<dbReference type="AlphaFoldDB" id="A0A9P9IKA4"/>
<gene>
    <name evidence="2" type="ORF">B0J11DRAFT_531282</name>
</gene>
<keyword evidence="3" id="KW-1185">Reference proteome</keyword>
<evidence type="ECO:0000313" key="3">
    <source>
        <dbReference type="Proteomes" id="UP000700596"/>
    </source>
</evidence>
<dbReference type="EMBL" id="JAGMWT010000009">
    <property type="protein sequence ID" value="KAH7122360.1"/>
    <property type="molecule type" value="Genomic_DNA"/>
</dbReference>
<accession>A0A9P9IKA4</accession>
<feature type="transmembrane region" description="Helical" evidence="1">
    <location>
        <begin position="76"/>
        <end position="96"/>
    </location>
</feature>
<proteinExistence type="predicted"/>
<keyword evidence="1" id="KW-1133">Transmembrane helix</keyword>
<keyword evidence="1" id="KW-0812">Transmembrane</keyword>
<protein>
    <submittedName>
        <fullName evidence="2">Uncharacterized protein</fullName>
    </submittedName>
</protein>
<dbReference type="Proteomes" id="UP000700596">
    <property type="component" value="Unassembled WGS sequence"/>
</dbReference>
<feature type="transmembrane region" description="Helical" evidence="1">
    <location>
        <begin position="102"/>
        <end position="121"/>
    </location>
</feature>
<evidence type="ECO:0000313" key="2">
    <source>
        <dbReference type="EMBL" id="KAH7122360.1"/>
    </source>
</evidence>
<reference evidence="2" key="1">
    <citation type="journal article" date="2021" name="Nat. Commun.">
        <title>Genetic determinants of endophytism in the Arabidopsis root mycobiome.</title>
        <authorList>
            <person name="Mesny F."/>
            <person name="Miyauchi S."/>
            <person name="Thiergart T."/>
            <person name="Pickel B."/>
            <person name="Atanasova L."/>
            <person name="Karlsson M."/>
            <person name="Huettel B."/>
            <person name="Barry K.W."/>
            <person name="Haridas S."/>
            <person name="Chen C."/>
            <person name="Bauer D."/>
            <person name="Andreopoulos W."/>
            <person name="Pangilinan J."/>
            <person name="LaButti K."/>
            <person name="Riley R."/>
            <person name="Lipzen A."/>
            <person name="Clum A."/>
            <person name="Drula E."/>
            <person name="Henrissat B."/>
            <person name="Kohler A."/>
            <person name="Grigoriev I.V."/>
            <person name="Martin F.M."/>
            <person name="Hacquard S."/>
        </authorList>
    </citation>
    <scope>NUCLEOTIDE SEQUENCE</scope>
    <source>
        <strain evidence="2">MPI-CAGE-CH-0243</strain>
    </source>
</reference>
<organism evidence="2 3">
    <name type="scientific">Dendryphion nanum</name>
    <dbReference type="NCBI Taxonomy" id="256645"/>
    <lineage>
        <taxon>Eukaryota</taxon>
        <taxon>Fungi</taxon>
        <taxon>Dikarya</taxon>
        <taxon>Ascomycota</taxon>
        <taxon>Pezizomycotina</taxon>
        <taxon>Dothideomycetes</taxon>
        <taxon>Pleosporomycetidae</taxon>
        <taxon>Pleosporales</taxon>
        <taxon>Torulaceae</taxon>
        <taxon>Dendryphion</taxon>
    </lineage>
</organism>